<feature type="transmembrane region" description="Helical" evidence="8">
    <location>
        <begin position="164"/>
        <end position="184"/>
    </location>
</feature>
<dbReference type="AlphaFoldDB" id="A0A1I3H5R4"/>
<sequence length="410" mass="43336">MPSQTRPRWLVWLLATLAAFSPLSIDTYLPSLPDIARELGTRDAQVQLTIGVFLAGLCSGMLLYGPLSDRYGRRRLLLGSLVLYIVASVGCIWVASVEQLIVLRFLQAVGGAGALVLARTVVRDLYPLSEAARVLSLMHVIAMVATLLAPILGTYLVLLGSWRIIFVMLSLLGTGCLVAVAIALQESLPAEARTRSVLASFRHYGTVLRDPLALCYILAMGLSVGGMFAFITASPFLFIHHFGFSPRSFSLLFGLNIGGIILATVINARLVRRVGPLQMLGFGSLVAACAGALLIVIGLTGWGQPFSITGGVLLFMGISGMIGSNCIASLMGLFPGNAGAAVGLAISLQFACGALFSWLVSVLADGTARPMCLVIGFAGLGSLACYRAIRHLLGKPPRASLYRALNGEGR</sequence>
<feature type="domain" description="Major facilitator superfamily (MFS) profile" evidence="9">
    <location>
        <begin position="10"/>
        <end position="399"/>
    </location>
</feature>
<dbReference type="RefSeq" id="WP_074880878.1">
    <property type="nucleotide sequence ID" value="NZ_FORC01000001.1"/>
</dbReference>
<evidence type="ECO:0000259" key="9">
    <source>
        <dbReference type="PROSITE" id="PS50850"/>
    </source>
</evidence>
<evidence type="ECO:0000313" key="11">
    <source>
        <dbReference type="Proteomes" id="UP000183018"/>
    </source>
</evidence>
<comment type="caution">
    <text evidence="8">Lacks conserved residue(s) required for the propagation of feature annotation.</text>
</comment>
<dbReference type="GO" id="GO:0042910">
    <property type="term" value="F:xenobiotic transmembrane transporter activity"/>
    <property type="evidence" value="ECO:0007669"/>
    <property type="project" value="InterPro"/>
</dbReference>
<organism evidence="10 11">
    <name type="scientific">Phytopseudomonas argentinensis</name>
    <dbReference type="NCBI Taxonomy" id="289370"/>
    <lineage>
        <taxon>Bacteria</taxon>
        <taxon>Pseudomonadati</taxon>
        <taxon>Pseudomonadota</taxon>
        <taxon>Gammaproteobacteria</taxon>
        <taxon>Pseudomonadales</taxon>
        <taxon>Pseudomonadaceae</taxon>
        <taxon>Phytopseudomonas</taxon>
    </lineage>
</organism>
<dbReference type="InterPro" id="IPR020846">
    <property type="entry name" value="MFS_dom"/>
</dbReference>
<dbReference type="SUPFAM" id="SSF103473">
    <property type="entry name" value="MFS general substrate transporter"/>
    <property type="match status" value="1"/>
</dbReference>
<keyword evidence="3 8" id="KW-0813">Transport</keyword>
<evidence type="ECO:0000256" key="4">
    <source>
        <dbReference type="ARBA" id="ARBA00022475"/>
    </source>
</evidence>
<dbReference type="EMBL" id="FORC01000001">
    <property type="protein sequence ID" value="SFI31011.1"/>
    <property type="molecule type" value="Genomic_DNA"/>
</dbReference>
<dbReference type="NCBIfam" id="TIGR00710">
    <property type="entry name" value="efflux_Bcr_CflA"/>
    <property type="match status" value="1"/>
</dbReference>
<keyword evidence="5 8" id="KW-0812">Transmembrane</keyword>
<dbReference type="FunFam" id="1.20.1720.10:FF:000005">
    <property type="entry name" value="Bcr/CflA family efflux transporter"/>
    <property type="match status" value="1"/>
</dbReference>
<feature type="transmembrane region" description="Helical" evidence="8">
    <location>
        <begin position="249"/>
        <end position="268"/>
    </location>
</feature>
<dbReference type="InterPro" id="IPR036259">
    <property type="entry name" value="MFS_trans_sf"/>
</dbReference>
<evidence type="ECO:0000256" key="1">
    <source>
        <dbReference type="ARBA" id="ARBA00004651"/>
    </source>
</evidence>
<keyword evidence="6 8" id="KW-1133">Transmembrane helix</keyword>
<name>A0A1I3H5R4_9GAMM</name>
<feature type="transmembrane region" description="Helical" evidence="8">
    <location>
        <begin position="212"/>
        <end position="237"/>
    </location>
</feature>
<dbReference type="STRING" id="289370.SAMN05216602_0631"/>
<dbReference type="PANTHER" id="PTHR23502:SF132">
    <property type="entry name" value="POLYAMINE TRANSPORTER 2-RELATED"/>
    <property type="match status" value="1"/>
</dbReference>
<evidence type="ECO:0000256" key="2">
    <source>
        <dbReference type="ARBA" id="ARBA00006236"/>
    </source>
</evidence>
<dbReference type="InterPro" id="IPR004812">
    <property type="entry name" value="Efflux_drug-R_Bcr/CmlA"/>
</dbReference>
<evidence type="ECO:0000256" key="6">
    <source>
        <dbReference type="ARBA" id="ARBA00022989"/>
    </source>
</evidence>
<feature type="transmembrane region" description="Helical" evidence="8">
    <location>
        <begin position="134"/>
        <end position="158"/>
    </location>
</feature>
<keyword evidence="8" id="KW-0997">Cell inner membrane</keyword>
<dbReference type="OrthoDB" id="9814303at2"/>
<proteinExistence type="inferred from homology"/>
<evidence type="ECO:0000313" key="10">
    <source>
        <dbReference type="EMBL" id="SFI31011.1"/>
    </source>
</evidence>
<evidence type="ECO:0000256" key="7">
    <source>
        <dbReference type="ARBA" id="ARBA00023136"/>
    </source>
</evidence>
<reference evidence="11" key="1">
    <citation type="submission" date="2016-10" db="EMBL/GenBank/DDBJ databases">
        <authorList>
            <person name="Varghese N."/>
            <person name="Submissions S."/>
        </authorList>
    </citation>
    <scope>NUCLEOTIDE SEQUENCE [LARGE SCALE GENOMIC DNA]</scope>
    <source>
        <strain evidence="11">LMG 22563</strain>
    </source>
</reference>
<accession>A0A1I3H5R4</accession>
<feature type="transmembrane region" description="Helical" evidence="8">
    <location>
        <begin position="280"/>
        <end position="302"/>
    </location>
</feature>
<dbReference type="NCBIfam" id="NF008314">
    <property type="entry name" value="PRK11102.1"/>
    <property type="match status" value="1"/>
</dbReference>
<comment type="similarity">
    <text evidence="2 8">Belongs to the major facilitator superfamily. Bcr/CmlA family.</text>
</comment>
<feature type="transmembrane region" description="Helical" evidence="8">
    <location>
        <begin position="367"/>
        <end position="389"/>
    </location>
</feature>
<dbReference type="PROSITE" id="PS50850">
    <property type="entry name" value="MFS"/>
    <property type="match status" value="1"/>
</dbReference>
<comment type="subcellular location">
    <subcellularLocation>
        <location evidence="8">Cell inner membrane</location>
        <topology evidence="8">Multi-pass membrane protein</topology>
    </subcellularLocation>
    <subcellularLocation>
        <location evidence="1">Cell membrane</location>
        <topology evidence="1">Multi-pass membrane protein</topology>
    </subcellularLocation>
</comment>
<dbReference type="Proteomes" id="UP000183018">
    <property type="component" value="Unassembled WGS sequence"/>
</dbReference>
<protein>
    <recommendedName>
        <fullName evidence="8">Bcr/CflA family efflux transporter</fullName>
    </recommendedName>
</protein>
<keyword evidence="11" id="KW-1185">Reference proteome</keyword>
<feature type="transmembrane region" description="Helical" evidence="8">
    <location>
        <begin position="44"/>
        <end position="64"/>
    </location>
</feature>
<keyword evidence="7 8" id="KW-0472">Membrane</keyword>
<dbReference type="GO" id="GO:1990961">
    <property type="term" value="P:xenobiotic detoxification by transmembrane export across the plasma membrane"/>
    <property type="evidence" value="ECO:0007669"/>
    <property type="project" value="InterPro"/>
</dbReference>
<feature type="transmembrane region" description="Helical" evidence="8">
    <location>
        <begin position="308"/>
        <end position="334"/>
    </location>
</feature>
<feature type="transmembrane region" description="Helical" evidence="8">
    <location>
        <begin position="76"/>
        <end position="95"/>
    </location>
</feature>
<dbReference type="Gene3D" id="1.20.1720.10">
    <property type="entry name" value="Multidrug resistance protein D"/>
    <property type="match status" value="1"/>
</dbReference>
<dbReference type="GO" id="GO:0015385">
    <property type="term" value="F:sodium:proton antiporter activity"/>
    <property type="evidence" value="ECO:0007669"/>
    <property type="project" value="TreeGrafter"/>
</dbReference>
<feature type="transmembrane region" description="Helical" evidence="8">
    <location>
        <begin position="341"/>
        <end position="361"/>
    </location>
</feature>
<dbReference type="CDD" id="cd17320">
    <property type="entry name" value="MFS_MdfA_MDR_like"/>
    <property type="match status" value="1"/>
</dbReference>
<dbReference type="Pfam" id="PF07690">
    <property type="entry name" value="MFS_1"/>
    <property type="match status" value="1"/>
</dbReference>
<keyword evidence="4" id="KW-1003">Cell membrane</keyword>
<dbReference type="PANTHER" id="PTHR23502">
    <property type="entry name" value="MAJOR FACILITATOR SUPERFAMILY"/>
    <property type="match status" value="1"/>
</dbReference>
<gene>
    <name evidence="10" type="ORF">SAMN05216602_0631</name>
</gene>
<dbReference type="InterPro" id="IPR011701">
    <property type="entry name" value="MFS"/>
</dbReference>
<evidence type="ECO:0000256" key="3">
    <source>
        <dbReference type="ARBA" id="ARBA00022448"/>
    </source>
</evidence>
<feature type="transmembrane region" description="Helical" evidence="8">
    <location>
        <begin position="101"/>
        <end position="122"/>
    </location>
</feature>
<evidence type="ECO:0000256" key="8">
    <source>
        <dbReference type="RuleBase" id="RU365088"/>
    </source>
</evidence>
<dbReference type="GO" id="GO:0005886">
    <property type="term" value="C:plasma membrane"/>
    <property type="evidence" value="ECO:0007669"/>
    <property type="project" value="UniProtKB-SubCell"/>
</dbReference>
<evidence type="ECO:0000256" key="5">
    <source>
        <dbReference type="ARBA" id="ARBA00022692"/>
    </source>
</evidence>